<dbReference type="InterPro" id="IPR018743">
    <property type="entry name" value="DUF2292"/>
</dbReference>
<reference evidence="1 2" key="1">
    <citation type="submission" date="2019-07" db="EMBL/GenBank/DDBJ databases">
        <authorList>
            <person name="Park Y.J."/>
            <person name="Jeong S.E."/>
            <person name="Jung H.S."/>
        </authorList>
    </citation>
    <scope>NUCLEOTIDE SEQUENCE [LARGE SCALE GENOMIC DNA]</scope>
    <source>
        <strain evidence="2">P16(2019)</strain>
    </source>
</reference>
<dbReference type="Proteomes" id="UP000318521">
    <property type="component" value="Unassembled WGS sequence"/>
</dbReference>
<organism evidence="1 2">
    <name type="scientific">Alkalicoccobacillus porphyridii</name>
    <dbReference type="NCBI Taxonomy" id="2597270"/>
    <lineage>
        <taxon>Bacteria</taxon>
        <taxon>Bacillati</taxon>
        <taxon>Bacillota</taxon>
        <taxon>Bacilli</taxon>
        <taxon>Bacillales</taxon>
        <taxon>Bacillaceae</taxon>
        <taxon>Alkalicoccobacillus</taxon>
    </lineage>
</organism>
<sequence>MNKTDAQVLRKLSDLLENLQYGSVTIVVQDGKVVQMEKNEKVRLNQSKQKG</sequence>
<dbReference type="OrthoDB" id="1684946at2"/>
<name>A0A553ZYY9_9BACI</name>
<evidence type="ECO:0000313" key="1">
    <source>
        <dbReference type="EMBL" id="TSB46669.1"/>
    </source>
</evidence>
<dbReference type="AlphaFoldDB" id="A0A553ZYY9"/>
<protein>
    <submittedName>
        <fullName evidence="1">DUF2292 domain-containing protein</fullName>
    </submittedName>
</protein>
<dbReference type="Pfam" id="PF10055">
    <property type="entry name" value="DUF2292"/>
    <property type="match status" value="1"/>
</dbReference>
<gene>
    <name evidence="1" type="ORF">FN960_09945</name>
</gene>
<keyword evidence="2" id="KW-1185">Reference proteome</keyword>
<evidence type="ECO:0000313" key="2">
    <source>
        <dbReference type="Proteomes" id="UP000318521"/>
    </source>
</evidence>
<proteinExistence type="predicted"/>
<dbReference type="EMBL" id="VLXZ01000005">
    <property type="protein sequence ID" value="TSB46669.1"/>
    <property type="molecule type" value="Genomic_DNA"/>
</dbReference>
<accession>A0A553ZYY9</accession>
<comment type="caution">
    <text evidence="1">The sequence shown here is derived from an EMBL/GenBank/DDBJ whole genome shotgun (WGS) entry which is preliminary data.</text>
</comment>